<evidence type="ECO:0000313" key="2">
    <source>
        <dbReference type="Proteomes" id="UP000692954"/>
    </source>
</evidence>
<keyword evidence="2" id="KW-1185">Reference proteome</keyword>
<name>A0A8S1KY75_9CILI</name>
<sequence length="242" mass="29876">MAWQNSIPFTYIHQLFLDENRKRPQNSQYQLILKNLRIFIKGKTQRQLYPIDTNSYVNIKEQNIQLKKRWRQQLYYSKDQLDSIPKYVLNKQLYLYNQQFFFTQIFFEPPYIQQLFFRLYLTITQKFKQKYYCICCDLKFALPQYSGYYCTIFYIQSVEIFGLKIIKYIFINFTLTFQIQPIYQILNKLINTKIMMKDYLKVHPLHNKLANILLKQKIRPYREQFSHFTSNQIMNFILYFQC</sequence>
<organism evidence="1 2">
    <name type="scientific">Paramecium sonneborni</name>
    <dbReference type="NCBI Taxonomy" id="65129"/>
    <lineage>
        <taxon>Eukaryota</taxon>
        <taxon>Sar</taxon>
        <taxon>Alveolata</taxon>
        <taxon>Ciliophora</taxon>
        <taxon>Intramacronucleata</taxon>
        <taxon>Oligohymenophorea</taxon>
        <taxon>Peniculida</taxon>
        <taxon>Parameciidae</taxon>
        <taxon>Paramecium</taxon>
    </lineage>
</organism>
<dbReference type="EMBL" id="CAJJDN010000009">
    <property type="protein sequence ID" value="CAD8055864.1"/>
    <property type="molecule type" value="Genomic_DNA"/>
</dbReference>
<accession>A0A8S1KY75</accession>
<gene>
    <name evidence="1" type="ORF">PSON_ATCC_30995.1.T0090477</name>
</gene>
<reference evidence="1" key="1">
    <citation type="submission" date="2021-01" db="EMBL/GenBank/DDBJ databases">
        <authorList>
            <consortium name="Genoscope - CEA"/>
            <person name="William W."/>
        </authorList>
    </citation>
    <scope>NUCLEOTIDE SEQUENCE</scope>
</reference>
<dbReference type="Proteomes" id="UP000692954">
    <property type="component" value="Unassembled WGS sequence"/>
</dbReference>
<dbReference type="AlphaFoldDB" id="A0A8S1KY75"/>
<evidence type="ECO:0000313" key="1">
    <source>
        <dbReference type="EMBL" id="CAD8055864.1"/>
    </source>
</evidence>
<proteinExistence type="predicted"/>
<comment type="caution">
    <text evidence="1">The sequence shown here is derived from an EMBL/GenBank/DDBJ whole genome shotgun (WGS) entry which is preliminary data.</text>
</comment>
<protein>
    <submittedName>
        <fullName evidence="1">Uncharacterized protein</fullName>
    </submittedName>
</protein>